<dbReference type="PANTHER" id="PTHR12246">
    <property type="entry name" value="PALMITOYLTRANSFERASE ZDHHC16"/>
    <property type="match status" value="1"/>
</dbReference>
<proteinExistence type="inferred from homology"/>
<dbReference type="Proteomes" id="UP000580250">
    <property type="component" value="Unassembled WGS sequence"/>
</dbReference>
<evidence type="ECO:0000256" key="3">
    <source>
        <dbReference type="ARBA" id="ARBA00022692"/>
    </source>
</evidence>
<dbReference type="AlphaFoldDB" id="A0A6V7VMQ9"/>
<feature type="transmembrane region" description="Helical" evidence="7">
    <location>
        <begin position="176"/>
        <end position="196"/>
    </location>
</feature>
<feature type="transmembrane region" description="Helical" evidence="7">
    <location>
        <begin position="48"/>
        <end position="70"/>
    </location>
</feature>
<feature type="domain" description="Palmitoyltransferase DHHC" evidence="8">
    <location>
        <begin position="128"/>
        <end position="249"/>
    </location>
</feature>
<dbReference type="EMBL" id="CAJEWN010000271">
    <property type="protein sequence ID" value="CAD2176227.1"/>
    <property type="molecule type" value="Genomic_DNA"/>
</dbReference>
<dbReference type="InterPro" id="IPR039859">
    <property type="entry name" value="PFA4/ZDH16/20/ERF2-like"/>
</dbReference>
<evidence type="ECO:0000256" key="4">
    <source>
        <dbReference type="ARBA" id="ARBA00022989"/>
    </source>
</evidence>
<comment type="similarity">
    <text evidence="7">Belongs to the DHHC palmitoyltransferase family.</text>
</comment>
<gene>
    <name evidence="9" type="ORF">MENT_LOCUS28011</name>
</gene>
<organism evidence="9 10">
    <name type="scientific">Meloidogyne enterolobii</name>
    <name type="common">Root-knot nematode worm</name>
    <name type="synonym">Meloidogyne mayaguensis</name>
    <dbReference type="NCBI Taxonomy" id="390850"/>
    <lineage>
        <taxon>Eukaryota</taxon>
        <taxon>Metazoa</taxon>
        <taxon>Ecdysozoa</taxon>
        <taxon>Nematoda</taxon>
        <taxon>Chromadorea</taxon>
        <taxon>Rhabditida</taxon>
        <taxon>Tylenchina</taxon>
        <taxon>Tylenchomorpha</taxon>
        <taxon>Tylenchoidea</taxon>
        <taxon>Meloidogynidae</taxon>
        <taxon>Meloidogyninae</taxon>
        <taxon>Meloidogyne</taxon>
    </lineage>
</organism>
<dbReference type="Pfam" id="PF01529">
    <property type="entry name" value="DHHC"/>
    <property type="match status" value="1"/>
</dbReference>
<keyword evidence="6 7" id="KW-0012">Acyltransferase</keyword>
<keyword evidence="4 7" id="KW-1133">Transmembrane helix</keyword>
<comment type="catalytic activity">
    <reaction evidence="7">
        <text>L-cysteinyl-[protein] + hexadecanoyl-CoA = S-hexadecanoyl-L-cysteinyl-[protein] + CoA</text>
        <dbReference type="Rhea" id="RHEA:36683"/>
        <dbReference type="Rhea" id="RHEA-COMP:10131"/>
        <dbReference type="Rhea" id="RHEA-COMP:11032"/>
        <dbReference type="ChEBI" id="CHEBI:29950"/>
        <dbReference type="ChEBI" id="CHEBI:57287"/>
        <dbReference type="ChEBI" id="CHEBI:57379"/>
        <dbReference type="ChEBI" id="CHEBI:74151"/>
        <dbReference type="EC" id="2.3.1.225"/>
    </reaction>
</comment>
<keyword evidence="3 7" id="KW-0812">Transmembrane</keyword>
<evidence type="ECO:0000256" key="2">
    <source>
        <dbReference type="ARBA" id="ARBA00022679"/>
    </source>
</evidence>
<dbReference type="GO" id="GO:0019706">
    <property type="term" value="F:protein-cysteine S-palmitoyltransferase activity"/>
    <property type="evidence" value="ECO:0007669"/>
    <property type="project" value="UniProtKB-EC"/>
</dbReference>
<feature type="transmembrane region" description="Helical" evidence="7">
    <location>
        <begin position="208"/>
        <end position="234"/>
    </location>
</feature>
<protein>
    <recommendedName>
        <fullName evidence="7">Palmitoyltransferase</fullName>
        <ecNumber evidence="7">2.3.1.225</ecNumber>
    </recommendedName>
</protein>
<keyword evidence="5 7" id="KW-0472">Membrane</keyword>
<dbReference type="PROSITE" id="PS50216">
    <property type="entry name" value="DHHC"/>
    <property type="match status" value="1"/>
</dbReference>
<accession>A0A6V7VMQ9</accession>
<dbReference type="OrthoDB" id="9909019at2759"/>
<dbReference type="GO" id="GO:0016020">
    <property type="term" value="C:membrane"/>
    <property type="evidence" value="ECO:0007669"/>
    <property type="project" value="UniProtKB-SubCell"/>
</dbReference>
<comment type="subcellular location">
    <subcellularLocation>
        <location evidence="1">Membrane</location>
        <topology evidence="1">Multi-pass membrane protein</topology>
    </subcellularLocation>
</comment>
<feature type="transmembrane region" description="Helical" evidence="7">
    <location>
        <begin position="12"/>
        <end position="36"/>
    </location>
</feature>
<evidence type="ECO:0000259" key="8">
    <source>
        <dbReference type="Pfam" id="PF01529"/>
    </source>
</evidence>
<comment type="caution">
    <text evidence="9">The sequence shown here is derived from an EMBL/GenBank/DDBJ whole genome shotgun (WGS) entry which is preliminary data.</text>
</comment>
<sequence length="328" mass="38358">MRKCFGSRLIKGFISIIRWVPVVFVLLIICWAWYTYIIEFCFKILDDVIIRIIYLLIVHLLLLMFLWSYIKTVISTIGKPSELFHIPIEVREYIAAATNDHEFRSILEEFVKERNIPLLTRGYDGGIRFCLKCSCVKPDRAHHCSVCGHCVLKFDHHCPWVNTCINYRNYKFFIQFLGYGFLMCAFVFFTILPHFINFWSKDDPMKVSFLRITVFFLFFVTGMFAISLGCLFGYHLFLTGKNRSTVESFRPPVFAYGADRNGFNLGVKSNFADIFGSEKFKWFLPIFTSTGNGQYFPQKPTRGNQSHQYQGNNYQTGRALQGLIKKFF</sequence>
<evidence type="ECO:0000313" key="10">
    <source>
        <dbReference type="Proteomes" id="UP000580250"/>
    </source>
</evidence>
<comment type="domain">
    <text evidence="7">The DHHC domain is required for palmitoyltransferase activity.</text>
</comment>
<dbReference type="EC" id="2.3.1.225" evidence="7"/>
<reference evidence="9 10" key="1">
    <citation type="submission" date="2020-08" db="EMBL/GenBank/DDBJ databases">
        <authorList>
            <person name="Koutsovoulos G."/>
            <person name="Danchin GJ E."/>
        </authorList>
    </citation>
    <scope>NUCLEOTIDE SEQUENCE [LARGE SCALE GENOMIC DNA]</scope>
</reference>
<evidence type="ECO:0000256" key="7">
    <source>
        <dbReference type="RuleBase" id="RU079119"/>
    </source>
</evidence>
<keyword evidence="2 7" id="KW-0808">Transferase</keyword>
<dbReference type="InterPro" id="IPR001594">
    <property type="entry name" value="Palmitoyltrfase_DHHC"/>
</dbReference>
<evidence type="ECO:0000256" key="6">
    <source>
        <dbReference type="ARBA" id="ARBA00023315"/>
    </source>
</evidence>
<name>A0A6V7VMQ9_MELEN</name>
<evidence type="ECO:0000256" key="1">
    <source>
        <dbReference type="ARBA" id="ARBA00004141"/>
    </source>
</evidence>
<evidence type="ECO:0000313" key="9">
    <source>
        <dbReference type="EMBL" id="CAD2176227.1"/>
    </source>
</evidence>
<evidence type="ECO:0000256" key="5">
    <source>
        <dbReference type="ARBA" id="ARBA00023136"/>
    </source>
</evidence>